<comment type="caution">
    <text evidence="8">The sequence shown here is derived from an EMBL/GenBank/DDBJ whole genome shotgun (WGS) entry which is preliminary data.</text>
</comment>
<dbReference type="Pfam" id="PF01330">
    <property type="entry name" value="RuvA_N"/>
    <property type="match status" value="1"/>
</dbReference>
<dbReference type="HAMAP" id="MF_00031">
    <property type="entry name" value="DNA_HJ_migration_RuvA"/>
    <property type="match status" value="1"/>
</dbReference>
<feature type="region of interest" description="Domain I" evidence="6">
    <location>
        <begin position="1"/>
        <end position="64"/>
    </location>
</feature>
<dbReference type="InterPro" id="IPR000085">
    <property type="entry name" value="RuvA"/>
</dbReference>
<dbReference type="Gene3D" id="2.40.50.140">
    <property type="entry name" value="Nucleic acid-binding proteins"/>
    <property type="match status" value="1"/>
</dbReference>
<proteinExistence type="inferred from homology"/>
<comment type="subcellular location">
    <subcellularLocation>
        <location evidence="6">Cytoplasm</location>
    </subcellularLocation>
</comment>
<dbReference type="GO" id="GO:0005737">
    <property type="term" value="C:cytoplasm"/>
    <property type="evidence" value="ECO:0007669"/>
    <property type="project" value="UniProtKB-SubCell"/>
</dbReference>
<dbReference type="SUPFAM" id="SSF47781">
    <property type="entry name" value="RuvA domain 2-like"/>
    <property type="match status" value="1"/>
</dbReference>
<evidence type="ECO:0000256" key="6">
    <source>
        <dbReference type="HAMAP-Rule" id="MF_00031"/>
    </source>
</evidence>
<evidence type="ECO:0000256" key="4">
    <source>
        <dbReference type="ARBA" id="ARBA00023172"/>
    </source>
</evidence>
<feature type="domain" description="Helix-hairpin-helix DNA-binding motif class 1" evidence="7">
    <location>
        <begin position="108"/>
        <end position="127"/>
    </location>
</feature>
<dbReference type="InterPro" id="IPR010994">
    <property type="entry name" value="RuvA_2-like"/>
</dbReference>
<dbReference type="SMART" id="SM00278">
    <property type="entry name" value="HhH1"/>
    <property type="match status" value="2"/>
</dbReference>
<accession>A0A7J5U467</accession>
<dbReference type="InterPro" id="IPR013849">
    <property type="entry name" value="DNA_helicase_Holl-junc_RuvA_I"/>
</dbReference>
<sequence>MIAYLDGTLAYKEPTYAIIDVKGVGYAVHISLATYSTLPGGGDKVKLFTHHIFREDAQLLYGFASGDEKSLFQDLISVSGVGPNTALMALSALSPSDLRMAILSENVRVVQSIKGVGAKTAQRIILELKDKMKKAGVIPDGPTYRQVAGANPVREEALAALMALGFQRPLAEKNVDSILQSADGADLSVEDVIRRALR</sequence>
<evidence type="ECO:0000256" key="1">
    <source>
        <dbReference type="ARBA" id="ARBA00022490"/>
    </source>
</evidence>
<keyword evidence="3 6" id="KW-0238">DNA-binding</keyword>
<dbReference type="GO" id="GO:0005524">
    <property type="term" value="F:ATP binding"/>
    <property type="evidence" value="ECO:0007669"/>
    <property type="project" value="InterPro"/>
</dbReference>
<dbReference type="Proteomes" id="UP000488299">
    <property type="component" value="Unassembled WGS sequence"/>
</dbReference>
<dbReference type="GO" id="GO:0000400">
    <property type="term" value="F:four-way junction DNA binding"/>
    <property type="evidence" value="ECO:0007669"/>
    <property type="project" value="UniProtKB-UniRule"/>
</dbReference>
<dbReference type="SUPFAM" id="SSF50249">
    <property type="entry name" value="Nucleic acid-binding proteins"/>
    <property type="match status" value="1"/>
</dbReference>
<dbReference type="GO" id="GO:0009379">
    <property type="term" value="C:Holliday junction helicase complex"/>
    <property type="evidence" value="ECO:0007669"/>
    <property type="project" value="InterPro"/>
</dbReference>
<dbReference type="InterPro" id="IPR036267">
    <property type="entry name" value="RuvA_C_sf"/>
</dbReference>
<evidence type="ECO:0000256" key="2">
    <source>
        <dbReference type="ARBA" id="ARBA00022763"/>
    </source>
</evidence>
<dbReference type="InterPro" id="IPR003583">
    <property type="entry name" value="Hlx-hairpin-Hlx_DNA-bd_motif"/>
</dbReference>
<dbReference type="GO" id="GO:0006310">
    <property type="term" value="P:DNA recombination"/>
    <property type="evidence" value="ECO:0007669"/>
    <property type="project" value="UniProtKB-UniRule"/>
</dbReference>
<protein>
    <recommendedName>
        <fullName evidence="6">Holliday junction branch migration complex subunit RuvA</fullName>
    </recommendedName>
</protein>
<dbReference type="RefSeq" id="WP_152122116.1">
    <property type="nucleotide sequence ID" value="NZ_WELI01000001.1"/>
</dbReference>
<evidence type="ECO:0000313" key="8">
    <source>
        <dbReference type="EMBL" id="KAB7732639.1"/>
    </source>
</evidence>
<comment type="subunit">
    <text evidence="6">Homotetramer. Forms an RuvA(8)-RuvB(12)-Holliday junction (HJ) complex. HJ DNA is sandwiched between 2 RuvA tetramers; dsDNA enters through RuvA and exits via RuvB. An RuvB hexamer assembles on each DNA strand where it exits the tetramer. Each RuvB hexamer is contacted by two RuvA subunits (via domain III) on 2 adjacent RuvB subunits; this complex drives branch migration. In the full resolvosome a probable DNA-RuvA(4)-RuvB(12)-RuvC(2) complex forms which resolves the HJ.</text>
</comment>
<dbReference type="SUPFAM" id="SSF46929">
    <property type="entry name" value="DNA helicase RuvA subunit, C-terminal domain"/>
    <property type="match status" value="1"/>
</dbReference>
<dbReference type="Pfam" id="PF07499">
    <property type="entry name" value="RuvA_C"/>
    <property type="match status" value="1"/>
</dbReference>
<dbReference type="GO" id="GO:0009378">
    <property type="term" value="F:four-way junction helicase activity"/>
    <property type="evidence" value="ECO:0007669"/>
    <property type="project" value="InterPro"/>
</dbReference>
<keyword evidence="1 6" id="KW-0963">Cytoplasm</keyword>
<gene>
    <name evidence="6 8" type="primary">ruvA</name>
    <name evidence="8" type="ORF">F5984_01395</name>
</gene>
<dbReference type="CDD" id="cd14332">
    <property type="entry name" value="UBA_RuvA_C"/>
    <property type="match status" value="1"/>
</dbReference>
<evidence type="ECO:0000256" key="3">
    <source>
        <dbReference type="ARBA" id="ARBA00023125"/>
    </source>
</evidence>
<dbReference type="Pfam" id="PF14520">
    <property type="entry name" value="HHH_5"/>
    <property type="match status" value="1"/>
</dbReference>
<dbReference type="InterPro" id="IPR011114">
    <property type="entry name" value="RuvA_C"/>
</dbReference>
<evidence type="ECO:0000256" key="5">
    <source>
        <dbReference type="ARBA" id="ARBA00023204"/>
    </source>
</evidence>
<reference evidence="8 9" key="1">
    <citation type="submission" date="2019-10" db="EMBL/GenBank/DDBJ databases">
        <title>Rudanella paleaurantiibacter sp. nov., isolated from sludge.</title>
        <authorList>
            <person name="Xu S.Q."/>
        </authorList>
    </citation>
    <scope>NUCLEOTIDE SEQUENCE [LARGE SCALE GENOMIC DNA]</scope>
    <source>
        <strain evidence="8 9">HX-22-17</strain>
    </source>
</reference>
<keyword evidence="9" id="KW-1185">Reference proteome</keyword>
<dbReference type="NCBIfam" id="TIGR00084">
    <property type="entry name" value="ruvA"/>
    <property type="match status" value="1"/>
</dbReference>
<comment type="domain">
    <text evidence="6">Has three domains with a flexible linker between the domains II and III and assumes an 'L' shape. Domain III is highly mobile and contacts RuvB.</text>
</comment>
<feature type="region of interest" description="Domain III" evidence="6">
    <location>
        <begin position="148"/>
        <end position="198"/>
    </location>
</feature>
<dbReference type="GO" id="GO:0048476">
    <property type="term" value="C:Holliday junction resolvase complex"/>
    <property type="evidence" value="ECO:0007669"/>
    <property type="project" value="UniProtKB-UniRule"/>
</dbReference>
<dbReference type="EMBL" id="WELI01000001">
    <property type="protein sequence ID" value="KAB7732639.1"/>
    <property type="molecule type" value="Genomic_DNA"/>
</dbReference>
<dbReference type="AlphaFoldDB" id="A0A7J5U467"/>
<dbReference type="Gene3D" id="1.10.8.10">
    <property type="entry name" value="DNA helicase RuvA subunit, C-terminal domain"/>
    <property type="match status" value="1"/>
</dbReference>
<dbReference type="Gene3D" id="1.10.150.20">
    <property type="entry name" value="5' to 3' exonuclease, C-terminal subdomain"/>
    <property type="match status" value="1"/>
</dbReference>
<dbReference type="GO" id="GO:0006281">
    <property type="term" value="P:DNA repair"/>
    <property type="evidence" value="ECO:0007669"/>
    <property type="project" value="UniProtKB-UniRule"/>
</dbReference>
<comment type="function">
    <text evidence="6">The RuvA-RuvB-RuvC complex processes Holliday junction (HJ) DNA during genetic recombination and DNA repair, while the RuvA-RuvB complex plays an important role in the rescue of blocked DNA replication forks via replication fork reversal (RFR). RuvA specifically binds to HJ cruciform DNA, conferring on it an open structure. The RuvB hexamer acts as an ATP-dependent pump, pulling dsDNA into and through the RuvAB complex. HJ branch migration allows RuvC to scan DNA until it finds its consensus sequence, where it cleaves and resolves the cruciform DNA.</text>
</comment>
<organism evidence="8 9">
    <name type="scientific">Rudanella paleaurantiibacter</name>
    <dbReference type="NCBI Taxonomy" id="2614655"/>
    <lineage>
        <taxon>Bacteria</taxon>
        <taxon>Pseudomonadati</taxon>
        <taxon>Bacteroidota</taxon>
        <taxon>Cytophagia</taxon>
        <taxon>Cytophagales</taxon>
        <taxon>Cytophagaceae</taxon>
        <taxon>Rudanella</taxon>
    </lineage>
</organism>
<comment type="caution">
    <text evidence="6">Lacks conserved residue(s) required for the propagation of feature annotation.</text>
</comment>
<name>A0A7J5U467_9BACT</name>
<evidence type="ECO:0000313" key="9">
    <source>
        <dbReference type="Proteomes" id="UP000488299"/>
    </source>
</evidence>
<evidence type="ECO:0000259" key="7">
    <source>
        <dbReference type="SMART" id="SM00278"/>
    </source>
</evidence>
<comment type="similarity">
    <text evidence="6">Belongs to the RuvA family.</text>
</comment>
<dbReference type="InterPro" id="IPR012340">
    <property type="entry name" value="NA-bd_OB-fold"/>
</dbReference>
<keyword evidence="5 6" id="KW-0234">DNA repair</keyword>
<feature type="domain" description="Helix-hairpin-helix DNA-binding motif class 1" evidence="7">
    <location>
        <begin position="73"/>
        <end position="92"/>
    </location>
</feature>
<keyword evidence="4 6" id="KW-0233">DNA recombination</keyword>
<keyword evidence="2 6" id="KW-0227">DNA damage</keyword>